<evidence type="ECO:0000313" key="2">
    <source>
        <dbReference type="EMBL" id="OGY83983.1"/>
    </source>
</evidence>
<name>A0A1G2B458_9BACT</name>
<proteinExistence type="predicted"/>
<keyword evidence="1" id="KW-0812">Transmembrane</keyword>
<dbReference type="AlphaFoldDB" id="A0A1G2B458"/>
<sequence length="98" mass="11189">MAVTLITTLDKQVIVLTILLILLSVVANRLWHQKHDIIFYCTGAILGPIVEIICTANGVWRYEHPTFLNVPLWVPFAWGIMAVMVTRIAETFVKIEKR</sequence>
<comment type="caution">
    <text evidence="2">The sequence shown here is derived from an EMBL/GenBank/DDBJ whole genome shotgun (WGS) entry which is preliminary data.</text>
</comment>
<keyword evidence="1" id="KW-0472">Membrane</keyword>
<evidence type="ECO:0008006" key="4">
    <source>
        <dbReference type="Google" id="ProtNLM"/>
    </source>
</evidence>
<feature type="transmembrane region" description="Helical" evidence="1">
    <location>
        <begin position="72"/>
        <end position="89"/>
    </location>
</feature>
<protein>
    <recommendedName>
        <fullName evidence="4">DUF2878 domain-containing protein</fullName>
    </recommendedName>
</protein>
<evidence type="ECO:0000313" key="3">
    <source>
        <dbReference type="Proteomes" id="UP000179164"/>
    </source>
</evidence>
<gene>
    <name evidence="2" type="ORF">A2898_01775</name>
</gene>
<dbReference type="Proteomes" id="UP000179164">
    <property type="component" value="Unassembled WGS sequence"/>
</dbReference>
<feature type="transmembrane region" description="Helical" evidence="1">
    <location>
        <begin position="12"/>
        <end position="31"/>
    </location>
</feature>
<feature type="transmembrane region" description="Helical" evidence="1">
    <location>
        <begin position="38"/>
        <end position="60"/>
    </location>
</feature>
<keyword evidence="1" id="KW-1133">Transmembrane helix</keyword>
<evidence type="ECO:0000256" key="1">
    <source>
        <dbReference type="SAM" id="Phobius"/>
    </source>
</evidence>
<accession>A0A1G2B458</accession>
<organism evidence="2 3">
    <name type="scientific">Candidatus Kerfeldbacteria bacterium RIFCSPLOWO2_01_FULL_48_11</name>
    <dbReference type="NCBI Taxonomy" id="1798543"/>
    <lineage>
        <taxon>Bacteria</taxon>
        <taxon>Candidatus Kerfeldiibacteriota</taxon>
    </lineage>
</organism>
<dbReference type="EMBL" id="MHKE01000012">
    <property type="protein sequence ID" value="OGY83983.1"/>
    <property type="molecule type" value="Genomic_DNA"/>
</dbReference>
<reference evidence="2 3" key="1">
    <citation type="journal article" date="2016" name="Nat. Commun.">
        <title>Thousands of microbial genomes shed light on interconnected biogeochemical processes in an aquifer system.</title>
        <authorList>
            <person name="Anantharaman K."/>
            <person name="Brown C.T."/>
            <person name="Hug L.A."/>
            <person name="Sharon I."/>
            <person name="Castelle C.J."/>
            <person name="Probst A.J."/>
            <person name="Thomas B.C."/>
            <person name="Singh A."/>
            <person name="Wilkins M.J."/>
            <person name="Karaoz U."/>
            <person name="Brodie E.L."/>
            <person name="Williams K.H."/>
            <person name="Hubbard S.S."/>
            <person name="Banfield J.F."/>
        </authorList>
    </citation>
    <scope>NUCLEOTIDE SEQUENCE [LARGE SCALE GENOMIC DNA]</scope>
</reference>